<comment type="catalytic activity">
    <reaction evidence="14">
        <text>4-aminobutanoate + 2-oxoglutarate = succinate semialdehyde + L-glutamate</text>
        <dbReference type="Rhea" id="RHEA:23352"/>
        <dbReference type="ChEBI" id="CHEBI:16810"/>
        <dbReference type="ChEBI" id="CHEBI:29985"/>
        <dbReference type="ChEBI" id="CHEBI:57706"/>
        <dbReference type="ChEBI" id="CHEBI:59888"/>
        <dbReference type="EC" id="2.6.1.19"/>
    </reaction>
</comment>
<dbReference type="InterPro" id="IPR050103">
    <property type="entry name" value="Class-III_PLP-dep_AT"/>
</dbReference>
<keyword evidence="7" id="KW-0032">Aminotransferase</keyword>
<evidence type="ECO:0000256" key="8">
    <source>
        <dbReference type="ARBA" id="ARBA00022679"/>
    </source>
</evidence>
<dbReference type="NCBIfam" id="NF004714">
    <property type="entry name" value="PRK06058.1"/>
    <property type="match status" value="1"/>
</dbReference>
<evidence type="ECO:0000313" key="18">
    <source>
        <dbReference type="Proteomes" id="UP001499979"/>
    </source>
</evidence>
<evidence type="ECO:0000256" key="3">
    <source>
        <dbReference type="ARBA" id="ARBA00005176"/>
    </source>
</evidence>
<dbReference type="RefSeq" id="WP_343909943.1">
    <property type="nucleotide sequence ID" value="NZ_BAAAJE010000026.1"/>
</dbReference>
<dbReference type="EMBL" id="BAAAJE010000026">
    <property type="protein sequence ID" value="GAA1159711.1"/>
    <property type="molecule type" value="Genomic_DNA"/>
</dbReference>
<dbReference type="InterPro" id="IPR049704">
    <property type="entry name" value="Aminotrans_3_PPA_site"/>
</dbReference>
<keyword evidence="8" id="KW-0808">Transferase</keyword>
<evidence type="ECO:0000256" key="5">
    <source>
        <dbReference type="ARBA" id="ARBA00012876"/>
    </source>
</evidence>
<evidence type="ECO:0000313" key="17">
    <source>
        <dbReference type="EMBL" id="GAA1159711.1"/>
    </source>
</evidence>
<dbReference type="EC" id="2.6.1.22" evidence="5"/>
<dbReference type="InterPro" id="IPR015422">
    <property type="entry name" value="PyrdxlP-dep_Trfase_small"/>
</dbReference>
<dbReference type="CDD" id="cd00610">
    <property type="entry name" value="OAT_like"/>
    <property type="match status" value="1"/>
</dbReference>
<evidence type="ECO:0000256" key="9">
    <source>
        <dbReference type="ARBA" id="ARBA00022898"/>
    </source>
</evidence>
<evidence type="ECO:0000256" key="12">
    <source>
        <dbReference type="ARBA" id="ARBA00030857"/>
    </source>
</evidence>
<evidence type="ECO:0000256" key="1">
    <source>
        <dbReference type="ARBA" id="ARBA00001750"/>
    </source>
</evidence>
<dbReference type="PROSITE" id="PS00600">
    <property type="entry name" value="AA_TRANSFER_CLASS_3"/>
    <property type="match status" value="1"/>
</dbReference>
<dbReference type="InterPro" id="IPR005814">
    <property type="entry name" value="Aminotrans_3"/>
</dbReference>
<dbReference type="InterPro" id="IPR015421">
    <property type="entry name" value="PyrdxlP-dep_Trfase_major"/>
</dbReference>
<dbReference type="Proteomes" id="UP001499979">
    <property type="component" value="Unassembled WGS sequence"/>
</dbReference>
<dbReference type="EC" id="2.6.1.19" evidence="6"/>
<dbReference type="Gene3D" id="3.90.1150.10">
    <property type="entry name" value="Aspartate Aminotransferase, domain 1"/>
    <property type="match status" value="1"/>
</dbReference>
<dbReference type="Gene3D" id="3.40.640.10">
    <property type="entry name" value="Type I PLP-dependent aspartate aminotransferase-like (Major domain)"/>
    <property type="match status" value="1"/>
</dbReference>
<dbReference type="PIRSF" id="PIRSF000521">
    <property type="entry name" value="Transaminase_4ab_Lys_Orn"/>
    <property type="match status" value="1"/>
</dbReference>
<comment type="catalytic activity">
    <reaction evidence="1">
        <text>(S)-3-amino-2-methylpropanoate + 2-oxoglutarate = 2-methyl-3-oxopropanoate + L-glutamate</text>
        <dbReference type="Rhea" id="RHEA:13993"/>
        <dbReference type="ChEBI" id="CHEBI:16810"/>
        <dbReference type="ChEBI" id="CHEBI:29985"/>
        <dbReference type="ChEBI" id="CHEBI:57700"/>
        <dbReference type="ChEBI" id="CHEBI:58655"/>
        <dbReference type="EC" id="2.6.1.22"/>
    </reaction>
</comment>
<reference evidence="18" key="1">
    <citation type="journal article" date="2019" name="Int. J. Syst. Evol. Microbiol.">
        <title>The Global Catalogue of Microorganisms (GCM) 10K type strain sequencing project: providing services to taxonomists for standard genome sequencing and annotation.</title>
        <authorList>
            <consortium name="The Broad Institute Genomics Platform"/>
            <consortium name="The Broad Institute Genome Sequencing Center for Infectious Disease"/>
            <person name="Wu L."/>
            <person name="Ma J."/>
        </authorList>
    </citation>
    <scope>NUCLEOTIDE SEQUENCE [LARGE SCALE GENOMIC DNA]</scope>
    <source>
        <strain evidence="18">JCM 11813</strain>
    </source>
</reference>
<comment type="pathway">
    <text evidence="3">Amino-acid degradation; 4-aminobutanoate degradation.</text>
</comment>
<gene>
    <name evidence="17" type="primary">gabT_1</name>
    <name evidence="17" type="ORF">GCM10009606_42270</name>
</gene>
<evidence type="ECO:0000256" key="15">
    <source>
        <dbReference type="ARBA" id="ARBA00050054"/>
    </source>
</evidence>
<dbReference type="NCBIfam" id="TIGR00700">
    <property type="entry name" value="GABAtrnsam"/>
    <property type="match status" value="1"/>
</dbReference>
<evidence type="ECO:0000256" key="13">
    <source>
        <dbReference type="ARBA" id="ARBA00031787"/>
    </source>
</evidence>
<protein>
    <recommendedName>
        <fullName evidence="12">(S)-3-amino-2-methylpropionate transaminase</fullName>
        <ecNumber evidence="6">2.6.1.19</ecNumber>
        <ecNumber evidence="5">2.6.1.22</ecNumber>
    </recommendedName>
    <alternativeName>
        <fullName evidence="13">GABA aminotransferase</fullName>
    </alternativeName>
    <alternativeName>
        <fullName evidence="11">Gamma-amino-N-butyrate transaminase</fullName>
    </alternativeName>
    <alternativeName>
        <fullName evidence="15">Glutamate:succinic semialdehyde transaminase</fullName>
    </alternativeName>
    <alternativeName>
        <fullName evidence="10">L-AIBAT</fullName>
    </alternativeName>
</protein>
<evidence type="ECO:0000256" key="2">
    <source>
        <dbReference type="ARBA" id="ARBA00001933"/>
    </source>
</evidence>
<dbReference type="SUPFAM" id="SSF53383">
    <property type="entry name" value="PLP-dependent transferases"/>
    <property type="match status" value="1"/>
</dbReference>
<comment type="caution">
    <text evidence="17">The sequence shown here is derived from an EMBL/GenBank/DDBJ whole genome shotgun (WGS) entry which is preliminary data.</text>
</comment>
<evidence type="ECO:0000256" key="6">
    <source>
        <dbReference type="ARBA" id="ARBA00012912"/>
    </source>
</evidence>
<evidence type="ECO:0000256" key="7">
    <source>
        <dbReference type="ARBA" id="ARBA00022576"/>
    </source>
</evidence>
<dbReference type="InterPro" id="IPR004632">
    <property type="entry name" value="4NH2But_aminotransferase_bac"/>
</dbReference>
<evidence type="ECO:0000256" key="10">
    <source>
        <dbReference type="ARBA" id="ARBA00029760"/>
    </source>
</evidence>
<keyword evidence="18" id="KW-1185">Reference proteome</keyword>
<accession>A0ABP4F8L2</accession>
<proteinExistence type="inferred from homology"/>
<dbReference type="InterPro" id="IPR015424">
    <property type="entry name" value="PyrdxlP-dep_Trfase"/>
</dbReference>
<comment type="cofactor">
    <cofactor evidence="2">
        <name>pyridoxal 5'-phosphate</name>
        <dbReference type="ChEBI" id="CHEBI:597326"/>
    </cofactor>
</comment>
<comment type="similarity">
    <text evidence="4 16">Belongs to the class-III pyridoxal-phosphate-dependent aminotransferase family.</text>
</comment>
<evidence type="ECO:0000256" key="4">
    <source>
        <dbReference type="ARBA" id="ARBA00008954"/>
    </source>
</evidence>
<dbReference type="PANTHER" id="PTHR11986">
    <property type="entry name" value="AMINOTRANSFERASE CLASS III"/>
    <property type="match status" value="1"/>
</dbReference>
<organism evidence="17 18">
    <name type="scientific">Nocardioides aquiterrae</name>
    <dbReference type="NCBI Taxonomy" id="203799"/>
    <lineage>
        <taxon>Bacteria</taxon>
        <taxon>Bacillati</taxon>
        <taxon>Actinomycetota</taxon>
        <taxon>Actinomycetes</taxon>
        <taxon>Propionibacteriales</taxon>
        <taxon>Nocardioidaceae</taxon>
        <taxon>Nocardioides</taxon>
    </lineage>
</organism>
<evidence type="ECO:0000256" key="14">
    <source>
        <dbReference type="ARBA" id="ARBA00048021"/>
    </source>
</evidence>
<evidence type="ECO:0000256" key="16">
    <source>
        <dbReference type="RuleBase" id="RU003560"/>
    </source>
</evidence>
<dbReference type="Pfam" id="PF00202">
    <property type="entry name" value="Aminotran_3"/>
    <property type="match status" value="1"/>
</dbReference>
<name>A0ABP4F8L2_9ACTN</name>
<sequence length="444" mass="46243">MSQPEQRRILRTAIPGPRSQELHARRRQEVAGGFGIAVPVFVDRAGGGVVVDVDGNHLIDLASGIAVTSVGAADPTVVDRVARQAERFTHTCFMVTEYDGFVEVAAALNRLTPGDHDKRTALFTTGAEAVENAVKIARAATGRPAVVALGHAYHGRTLLTMSLTAKNVPYKEGFGPFAAEVYRVPSPYPYRWPGGPEKAAEEGLAALRDTVQSQIGAHNVAAIIVEPIQGEGGFIVPPAGYLRGVQEFAAEHGIVFIADEIQTGFGRTGAMFACDHEGVVPDLVTTAKALAGGLPLAAVTGRAEIMDAVAPGGIGGTYAGNPVACAAALGALETIERDSLVERARAIEAAVLPRLEALRESCASVGDVRGRGAMLAVEFVRPGSTDPAPETARAVAEACHRAGVITLVCGTYGNVIRLLPPLVIDFDLLADGVGVLEAAVREAS</sequence>
<keyword evidence="9 16" id="KW-0663">Pyridoxal phosphate</keyword>
<evidence type="ECO:0000256" key="11">
    <source>
        <dbReference type="ARBA" id="ARBA00030204"/>
    </source>
</evidence>